<dbReference type="InterPro" id="IPR001487">
    <property type="entry name" value="Bromodomain"/>
</dbReference>
<organism evidence="14 15">
    <name type="scientific">Mesorhabditis belari</name>
    <dbReference type="NCBI Taxonomy" id="2138241"/>
    <lineage>
        <taxon>Eukaryota</taxon>
        <taxon>Metazoa</taxon>
        <taxon>Ecdysozoa</taxon>
        <taxon>Nematoda</taxon>
        <taxon>Chromadorea</taxon>
        <taxon>Rhabditida</taxon>
        <taxon>Rhabditina</taxon>
        <taxon>Rhabditomorpha</taxon>
        <taxon>Rhabditoidea</taxon>
        <taxon>Rhabditidae</taxon>
        <taxon>Mesorhabditinae</taxon>
        <taxon>Mesorhabditis</taxon>
    </lineage>
</organism>
<keyword evidence="14" id="KW-1185">Reference proteome</keyword>
<proteinExistence type="predicted"/>
<dbReference type="GO" id="GO:0003677">
    <property type="term" value="F:DNA binding"/>
    <property type="evidence" value="ECO:0007669"/>
    <property type="project" value="UniProtKB-UniRule"/>
</dbReference>
<name>A0AAF3J782_9BILA</name>
<evidence type="ECO:0000256" key="10">
    <source>
        <dbReference type="SAM" id="MobiDB-lite"/>
    </source>
</evidence>
<dbReference type="Gene3D" id="3.30.160.60">
    <property type="entry name" value="Classic Zinc Finger"/>
    <property type="match status" value="1"/>
</dbReference>
<dbReference type="GO" id="GO:0016586">
    <property type="term" value="C:RSC-type complex"/>
    <property type="evidence" value="ECO:0007669"/>
    <property type="project" value="InterPro"/>
</dbReference>
<dbReference type="SMART" id="SM00355">
    <property type="entry name" value="ZnF_C2H2"/>
    <property type="match status" value="2"/>
</dbReference>
<dbReference type="Gene3D" id="1.10.30.10">
    <property type="entry name" value="High mobility group box domain"/>
    <property type="match status" value="1"/>
</dbReference>
<dbReference type="InterPro" id="IPR018359">
    <property type="entry name" value="Bromodomain_CS"/>
</dbReference>
<dbReference type="Proteomes" id="UP000887575">
    <property type="component" value="Unassembled WGS sequence"/>
</dbReference>
<feature type="DNA-binding region" description="HMG box" evidence="9">
    <location>
        <begin position="1424"/>
        <end position="1495"/>
    </location>
</feature>
<feature type="domain" description="Bromo" evidence="11">
    <location>
        <begin position="344"/>
        <end position="414"/>
    </location>
</feature>
<dbReference type="SMART" id="SM00439">
    <property type="entry name" value="BAH"/>
    <property type="match status" value="2"/>
</dbReference>
<dbReference type="SUPFAM" id="SSF47370">
    <property type="entry name" value="Bromodomain"/>
    <property type="match status" value="6"/>
</dbReference>
<feature type="domain" description="BAH" evidence="13">
    <location>
        <begin position="985"/>
        <end position="1105"/>
    </location>
</feature>
<dbReference type="PANTHER" id="PTHR16062:SF19">
    <property type="entry name" value="PROTEIN POLYBROMO-1"/>
    <property type="match status" value="1"/>
</dbReference>
<keyword evidence="3" id="KW-0156">Chromatin regulator</keyword>
<dbReference type="PROSITE" id="PS50118">
    <property type="entry name" value="HMG_BOX_2"/>
    <property type="match status" value="1"/>
</dbReference>
<feature type="domain" description="HMG box" evidence="12">
    <location>
        <begin position="1424"/>
        <end position="1495"/>
    </location>
</feature>
<dbReference type="CDD" id="cd04369">
    <property type="entry name" value="Bromodomain"/>
    <property type="match status" value="1"/>
</dbReference>
<dbReference type="PROSITE" id="PS50014">
    <property type="entry name" value="BROMODOMAIN_2"/>
    <property type="match status" value="6"/>
</dbReference>
<evidence type="ECO:0000259" key="11">
    <source>
        <dbReference type="PROSITE" id="PS50014"/>
    </source>
</evidence>
<dbReference type="PRINTS" id="PR00503">
    <property type="entry name" value="BROMODOMAIN"/>
</dbReference>
<accession>A0AAF3J782</accession>
<feature type="region of interest" description="Disordered" evidence="10">
    <location>
        <begin position="1135"/>
        <end position="1156"/>
    </location>
</feature>
<dbReference type="GO" id="GO:0003682">
    <property type="term" value="F:chromatin binding"/>
    <property type="evidence" value="ECO:0007669"/>
    <property type="project" value="InterPro"/>
</dbReference>
<dbReference type="PROSITE" id="PS51038">
    <property type="entry name" value="BAH"/>
    <property type="match status" value="2"/>
</dbReference>
<dbReference type="PANTHER" id="PTHR16062">
    <property type="entry name" value="SWI/SNF-RELATED"/>
    <property type="match status" value="1"/>
</dbReference>
<feature type="domain" description="Bromo" evidence="11">
    <location>
        <begin position="718"/>
        <end position="788"/>
    </location>
</feature>
<feature type="region of interest" description="Disordered" evidence="10">
    <location>
        <begin position="1616"/>
        <end position="1725"/>
    </location>
</feature>
<dbReference type="GO" id="GO:0006338">
    <property type="term" value="P:chromatin remodeling"/>
    <property type="evidence" value="ECO:0007669"/>
    <property type="project" value="InterPro"/>
</dbReference>
<feature type="domain" description="Bromo" evidence="11">
    <location>
        <begin position="864"/>
        <end position="907"/>
    </location>
</feature>
<evidence type="ECO:0000256" key="9">
    <source>
        <dbReference type="PROSITE-ProRule" id="PRU00267"/>
    </source>
</evidence>
<dbReference type="InterPro" id="IPR013087">
    <property type="entry name" value="Znf_C2H2_type"/>
</dbReference>
<feature type="compositionally biased region" description="Polar residues" evidence="10">
    <location>
        <begin position="454"/>
        <end position="468"/>
    </location>
</feature>
<dbReference type="InterPro" id="IPR036427">
    <property type="entry name" value="Bromodomain-like_sf"/>
</dbReference>
<evidence type="ECO:0000256" key="1">
    <source>
        <dbReference type="ARBA" id="ARBA00004123"/>
    </source>
</evidence>
<dbReference type="Gene3D" id="2.30.30.490">
    <property type="match status" value="2"/>
</dbReference>
<dbReference type="InterPro" id="IPR037382">
    <property type="entry name" value="Rsc/polybromo"/>
</dbReference>
<dbReference type="SMART" id="SM00398">
    <property type="entry name" value="HMG"/>
    <property type="match status" value="1"/>
</dbReference>
<feature type="region of interest" description="Disordered" evidence="10">
    <location>
        <begin position="1"/>
        <end position="22"/>
    </location>
</feature>
<dbReference type="InterPro" id="IPR001025">
    <property type="entry name" value="BAH_dom"/>
</dbReference>
<dbReference type="GO" id="GO:0006368">
    <property type="term" value="P:transcription elongation by RNA polymerase II"/>
    <property type="evidence" value="ECO:0007669"/>
    <property type="project" value="TreeGrafter"/>
</dbReference>
<evidence type="ECO:0000256" key="4">
    <source>
        <dbReference type="ARBA" id="ARBA00023015"/>
    </source>
</evidence>
<keyword evidence="7 9" id="KW-0539">Nucleus</keyword>
<evidence type="ECO:0000256" key="3">
    <source>
        <dbReference type="ARBA" id="ARBA00022853"/>
    </source>
</evidence>
<dbReference type="Pfam" id="PF00439">
    <property type="entry name" value="Bromodomain"/>
    <property type="match status" value="6"/>
</dbReference>
<keyword evidence="4" id="KW-0805">Transcription regulation</keyword>
<evidence type="ECO:0000256" key="5">
    <source>
        <dbReference type="ARBA" id="ARBA00023117"/>
    </source>
</evidence>
<evidence type="ECO:0000259" key="12">
    <source>
        <dbReference type="PROSITE" id="PS50118"/>
    </source>
</evidence>
<dbReference type="WBParaSite" id="MBELARI_LOCUS20553">
    <property type="protein sequence ID" value="MBELARI_LOCUS20553"/>
    <property type="gene ID" value="MBELARI_LOCUS20553"/>
</dbReference>
<dbReference type="Pfam" id="PF00505">
    <property type="entry name" value="HMG_box"/>
    <property type="match status" value="1"/>
</dbReference>
<evidence type="ECO:0000256" key="6">
    <source>
        <dbReference type="ARBA" id="ARBA00023163"/>
    </source>
</evidence>
<dbReference type="InterPro" id="IPR043151">
    <property type="entry name" value="BAH_sf"/>
</dbReference>
<feature type="domain" description="Bromo" evidence="11">
    <location>
        <begin position="51"/>
        <end position="121"/>
    </location>
</feature>
<dbReference type="PROSITE" id="PS00633">
    <property type="entry name" value="BROMODOMAIN_1"/>
    <property type="match status" value="1"/>
</dbReference>
<feature type="region of interest" description="Disordered" evidence="10">
    <location>
        <begin position="452"/>
        <end position="541"/>
    </location>
</feature>
<keyword evidence="9" id="KW-0238">DNA-binding</keyword>
<evidence type="ECO:0000256" key="2">
    <source>
        <dbReference type="ARBA" id="ARBA00022737"/>
    </source>
</evidence>
<reference evidence="15" key="1">
    <citation type="submission" date="2024-02" db="UniProtKB">
        <authorList>
            <consortium name="WormBaseParasite"/>
        </authorList>
    </citation>
    <scope>IDENTIFICATION</scope>
</reference>
<sequence length="1841" mass="211069">MSDRRKRGIGDGALQAIAPKKRKMQRDDKILEQLSKCRQVLDDLKDKKSSDGRSFVDWFYRAPSRRTDPQYYELFENPIDFNRINQKVKTEEYQSFEEFMQDVRLLIENNRKYYEEQSDERKILLELEMFLQNSKEKKTNGNGKIKSESPASSSGSVKDGSKHANGATIDHDVVEDILTSILDLNDMETGRILSPPFRVLQSREEFPIYYEKVKKPIDLKMIAEKCRAGDYSTFEQLDEDIRLMCANAKVFNEPGSVIAKDSTQILRFFTKKVKEAKSGLLKAFDDKRIEYNKEMIDALIAQSSAIQNEEYSEDSEEDEDTEQTSDPMWKLYWTIRNVEDDKDPESNFADPFLELPQKSYYPDYYDEIARPMSLFMINKKLKRGEYQNFVDFLNEMLLIFDNACSYNLDGSEIYNKAKHLRKLVVNKSISLAPNLDLSKISKEPKEEIEVNMNLHHNSTPTSTTQKGRTSALRKEARRASDSSTSSEQSEMSRKHPRSAGRPSMGGKEKSKKGAENSTLSQIAGFPSAPISPTKGKPGRKSIEELKSRYRANLMRFWQYLYDYKEGEYWPIGAFMQVPSPGEYPDYYEVIKLPIDMEKIKQRIDNILYTSSLQLISDFSAMFHNCRTYNEPESDLYKDAARLEQLIRSVHEQTPGAPFMNPVAAKHSATNGHTASPKVARTPKALQINHHKHHGTNQSGEFAAMCELFQYLRDYADDAGRRLSKIFEKLPSRQEYPDYYEVIKKPIDFTMIHQKVSGSRYNNIAELVGDFQTMFDNACKYNEADSQIYGDAVFLQSLLMHRKKMLRNEGNTGPHVQVELRTIFTQIFAALLTQKDTTGRLLSNSLVTDLPELLKAANVPADQWPFSLEQIKKNLDKCRYRRLDRFQQDIFYLFETAREYARTDSQLFDDVNQLQATFISERDEKCRGVVTSRALLYVSNHFLEQIARERKEKLKAEAEEEKSGPSAKRAKIEQNEELTECTHNEITYKLRDYVYIKPSNENSKSPLHVMRIERIFKNDDEQVMVSGKWFLRPHETYYRASRKFYENELFYTKNENKVLFDRLAGKCAVLFLPVYLQNKAKGFAPEDTFVCEHKYMGRQLHFVKLKTWPEEEDDQIELEPREDDFQPIKITLEQPEKMDVDQRSESSNHDSEEDEDRCRDVSYFLDIAREEVTLKGAQEDADGRVYYQQMSINGKFYMLGDFVLVFNPARPVCDVMRIDKMWREADGIELFSGGWFARPGQVAHDAGRIFIAREVFAVQQPDQTRAMIDIQSKCLVLPLKDAVRMRLTEIPECDVFICEQRVDGHGLTNPNECSLFSAAGATNGHLPEPIQPEQAMNLEFAKKNRNLRVYSLAPEIAENEIFYFKTPPVMEKEMSPLVAKNELPPLDLDAEIDENDVDTDGTDSAIGTPAPGDAKSWLAHQPKLNAKSKSGYILFSAEIRKRIMHENPDAGFGEVSKIVGVEWKKLTDEQKKQYEVRADYIATERAKVEQATNATTQPLQPNQCRVWLCKWINCEFMCDHSDGLYDHLVHHHTSQIIPDSEQQFVCMWGQCVRNRKDGKPFPSLPRLHRHIKEKHMQSACKVIYNNQRGRTFYRYIPPQQDGGHGQLHHYPYGMHPAQVAQSHPAPSAHLPPQVPSGAHLVNGDAHHHHPRVNGHDAHHPHPQVGPHHPGIAHHPQQAPMHHYPQAPGPSQPQAGATVYAVHTSNPPAQQGPSTQPPPPQHGQIADPGRTIVTLSRGVEPVFVPTPKSIATRRALHTDAYIKYFESLSGNQRTISKFGRSLGANQRNTSLPSARPTPYQWIKNSKPSGATATEEELSSALWRLRDQILESTAGIASDYQGPL</sequence>
<evidence type="ECO:0000256" key="7">
    <source>
        <dbReference type="ARBA" id="ARBA00023242"/>
    </source>
</evidence>
<keyword evidence="5 8" id="KW-0103">Bromodomain</keyword>
<keyword evidence="2" id="KW-0677">Repeat</keyword>
<evidence type="ECO:0000313" key="15">
    <source>
        <dbReference type="WBParaSite" id="MBELARI_LOCUS20553"/>
    </source>
</evidence>
<evidence type="ECO:0000313" key="14">
    <source>
        <dbReference type="Proteomes" id="UP000887575"/>
    </source>
</evidence>
<dbReference type="SMART" id="SM00297">
    <property type="entry name" value="BROMO"/>
    <property type="match status" value="6"/>
</dbReference>
<feature type="region of interest" description="Disordered" evidence="10">
    <location>
        <begin position="953"/>
        <end position="972"/>
    </location>
</feature>
<evidence type="ECO:0000256" key="8">
    <source>
        <dbReference type="PROSITE-ProRule" id="PRU00035"/>
    </source>
</evidence>
<dbReference type="InterPro" id="IPR036910">
    <property type="entry name" value="HMG_box_dom_sf"/>
</dbReference>
<feature type="domain" description="BAH" evidence="13">
    <location>
        <begin position="1194"/>
        <end position="1312"/>
    </location>
</feature>
<feature type="domain" description="Bromo" evidence="11">
    <location>
        <begin position="574"/>
        <end position="636"/>
    </location>
</feature>
<feature type="region of interest" description="Disordered" evidence="10">
    <location>
        <begin position="137"/>
        <end position="165"/>
    </location>
</feature>
<dbReference type="InterPro" id="IPR009071">
    <property type="entry name" value="HMG_box_dom"/>
</dbReference>
<dbReference type="Pfam" id="PF01426">
    <property type="entry name" value="BAH"/>
    <property type="match status" value="2"/>
</dbReference>
<keyword evidence="6" id="KW-0804">Transcription</keyword>
<dbReference type="Gene3D" id="1.20.920.10">
    <property type="entry name" value="Bromodomain-like"/>
    <property type="match status" value="6"/>
</dbReference>
<comment type="subcellular location">
    <subcellularLocation>
        <location evidence="1">Nucleus</location>
    </subcellularLocation>
</comment>
<dbReference type="SUPFAM" id="SSF47095">
    <property type="entry name" value="HMG-box"/>
    <property type="match status" value="1"/>
</dbReference>
<feature type="compositionally biased region" description="Basic and acidic residues" evidence="10">
    <location>
        <begin position="953"/>
        <end position="962"/>
    </location>
</feature>
<protein>
    <submittedName>
        <fullName evidence="15">Protein polybromo-1</fullName>
    </submittedName>
</protein>
<feature type="domain" description="Bromo" evidence="11">
    <location>
        <begin position="189"/>
        <end position="259"/>
    </location>
</feature>
<evidence type="ECO:0000259" key="13">
    <source>
        <dbReference type="PROSITE" id="PS51038"/>
    </source>
</evidence>